<sequence length="591" mass="66141">MLVLRKVALFRLTALMEKHRTSLKNPSFIHWDLPKFIRRMKPPEYKDKRVFGVPLHVVLQRTGYPIPAAILAAMSFLRRDCVDAVGLFRKSGVRSRIEKLKHMCESEPEGDFSTAFDGQLVYDVGDMVKQYFRDLPEALLTNKLSETFLKIFLLCANDAYMFGAVQHADVPSFSRPTISSSAAYSMPYRHLPVECREEAVNAAILLMPDENRESLFTLLTFLDEIAYNSAKNQMNAANLAVCFAPSLFHLAGGHSSRSGSPSPARSRGGSPKLGAKETGVVGQQTCGMVMSGMPDQRDLMEQRAAHQCLAFLISNCRKLFTALTPIFEIMHKVKQNWDNPRLNALPLKLMSHCEFNYLEVSRPVGLDSLGLDVNGNWRTYMEACVTGLMKETKDGYSVSKYYRWVGLACGVPSVSVHFKKVGDGHPLRLWKISTECDAPPVNIMIRILKERPLWDHHLLKWKTIAKLDTDAEVLQMVSATMEPHPLNEFLVLRFWRGQLTTAGGCAVVETSVEHDAAPPLPGTVRGVVLASRFLIEPCGSGRSRVTHISRLDLKGHSVEWYNKNYGHVAASALSRLRESFQSCAEGPETKV</sequence>
<dbReference type="Proteomes" id="UP000678499">
    <property type="component" value="Unassembled WGS sequence"/>
</dbReference>
<dbReference type="PROSITE" id="PS50848">
    <property type="entry name" value="START"/>
    <property type="match status" value="1"/>
</dbReference>
<dbReference type="SMART" id="SM00324">
    <property type="entry name" value="RhoGAP"/>
    <property type="match status" value="1"/>
</dbReference>
<feature type="domain" description="START" evidence="5">
    <location>
        <begin position="451"/>
        <end position="585"/>
    </location>
</feature>
<dbReference type="Gene3D" id="3.30.530.20">
    <property type="match status" value="1"/>
</dbReference>
<evidence type="ECO:0000313" key="6">
    <source>
        <dbReference type="EMBL" id="CAD7282928.1"/>
    </source>
</evidence>
<dbReference type="PANTHER" id="PTHR12659">
    <property type="entry name" value="RHO-TYPE GTPASE ACTIVATING PROTEIN"/>
    <property type="match status" value="1"/>
</dbReference>
<evidence type="ECO:0000313" key="7">
    <source>
        <dbReference type="Proteomes" id="UP000678499"/>
    </source>
</evidence>
<dbReference type="InterPro" id="IPR008936">
    <property type="entry name" value="Rho_GTPase_activation_prot"/>
</dbReference>
<keyword evidence="2" id="KW-0597">Phosphoprotein</keyword>
<dbReference type="GO" id="GO:0030036">
    <property type="term" value="P:actin cytoskeleton organization"/>
    <property type="evidence" value="ECO:0007669"/>
    <property type="project" value="TreeGrafter"/>
</dbReference>
<reference evidence="6" key="1">
    <citation type="submission" date="2020-11" db="EMBL/GenBank/DDBJ databases">
        <authorList>
            <person name="Tran Van P."/>
        </authorList>
    </citation>
    <scope>NUCLEOTIDE SEQUENCE</scope>
</reference>
<dbReference type="PANTHER" id="PTHR12659:SF7">
    <property type="entry name" value="CROSSVEINLESS C, ISOFORM C"/>
    <property type="match status" value="1"/>
</dbReference>
<dbReference type="Pfam" id="PF01852">
    <property type="entry name" value="START"/>
    <property type="match status" value="1"/>
</dbReference>
<dbReference type="FunFam" id="3.30.530.20:FF:000009">
    <property type="entry name" value="StAR related lipid transfer domain containing 13"/>
    <property type="match status" value="1"/>
</dbReference>
<dbReference type="OrthoDB" id="10003330at2759"/>
<evidence type="ECO:0000256" key="2">
    <source>
        <dbReference type="ARBA" id="ARBA00022553"/>
    </source>
</evidence>
<dbReference type="EMBL" id="OA886564">
    <property type="protein sequence ID" value="CAD7282928.1"/>
    <property type="molecule type" value="Genomic_DNA"/>
</dbReference>
<dbReference type="GO" id="GO:0005096">
    <property type="term" value="F:GTPase activator activity"/>
    <property type="evidence" value="ECO:0007669"/>
    <property type="project" value="UniProtKB-KW"/>
</dbReference>
<dbReference type="GO" id="GO:0008289">
    <property type="term" value="F:lipid binding"/>
    <property type="evidence" value="ECO:0007669"/>
    <property type="project" value="InterPro"/>
</dbReference>
<dbReference type="InterPro" id="IPR002913">
    <property type="entry name" value="START_lipid-bd_dom"/>
</dbReference>
<feature type="domain" description="Rho-GAP" evidence="4">
    <location>
        <begin position="53"/>
        <end position="320"/>
    </location>
</feature>
<dbReference type="AlphaFoldDB" id="A0A7R9GJR3"/>
<organism evidence="6">
    <name type="scientific">Notodromas monacha</name>
    <dbReference type="NCBI Taxonomy" id="399045"/>
    <lineage>
        <taxon>Eukaryota</taxon>
        <taxon>Metazoa</taxon>
        <taxon>Ecdysozoa</taxon>
        <taxon>Arthropoda</taxon>
        <taxon>Crustacea</taxon>
        <taxon>Oligostraca</taxon>
        <taxon>Ostracoda</taxon>
        <taxon>Podocopa</taxon>
        <taxon>Podocopida</taxon>
        <taxon>Cypridocopina</taxon>
        <taxon>Cypridoidea</taxon>
        <taxon>Cyprididae</taxon>
        <taxon>Notodromas</taxon>
    </lineage>
</organism>
<name>A0A7R9GJR3_9CRUS</name>
<dbReference type="EMBL" id="CAJPEX010004527">
    <property type="protein sequence ID" value="CAG0923080.1"/>
    <property type="molecule type" value="Genomic_DNA"/>
</dbReference>
<dbReference type="GO" id="GO:0007165">
    <property type="term" value="P:signal transduction"/>
    <property type="evidence" value="ECO:0007669"/>
    <property type="project" value="InterPro"/>
</dbReference>
<dbReference type="GO" id="GO:0035023">
    <property type="term" value="P:regulation of Rho protein signal transduction"/>
    <property type="evidence" value="ECO:0007669"/>
    <property type="project" value="TreeGrafter"/>
</dbReference>
<dbReference type="SUPFAM" id="SSF48350">
    <property type="entry name" value="GTPase activation domain, GAP"/>
    <property type="match status" value="1"/>
</dbReference>
<dbReference type="PROSITE" id="PS50238">
    <property type="entry name" value="RHOGAP"/>
    <property type="match status" value="1"/>
</dbReference>
<dbReference type="SMART" id="SM00234">
    <property type="entry name" value="START"/>
    <property type="match status" value="1"/>
</dbReference>
<gene>
    <name evidence="6" type="ORF">NMOB1V02_LOCUS10546</name>
</gene>
<keyword evidence="7" id="KW-1185">Reference proteome</keyword>
<feature type="compositionally biased region" description="Low complexity" evidence="3">
    <location>
        <begin position="254"/>
        <end position="270"/>
    </location>
</feature>
<evidence type="ECO:0000256" key="3">
    <source>
        <dbReference type="SAM" id="MobiDB-lite"/>
    </source>
</evidence>
<accession>A0A7R9GJR3</accession>
<dbReference type="Pfam" id="PF00620">
    <property type="entry name" value="RhoGAP"/>
    <property type="match status" value="1"/>
</dbReference>
<dbReference type="Gene3D" id="1.10.555.10">
    <property type="entry name" value="Rho GTPase activation protein"/>
    <property type="match status" value="1"/>
</dbReference>
<feature type="region of interest" description="Disordered" evidence="3">
    <location>
        <begin position="254"/>
        <end position="277"/>
    </location>
</feature>
<dbReference type="InterPro" id="IPR000198">
    <property type="entry name" value="RhoGAP_dom"/>
</dbReference>
<evidence type="ECO:0000259" key="5">
    <source>
        <dbReference type="PROSITE" id="PS50848"/>
    </source>
</evidence>
<evidence type="ECO:0000259" key="4">
    <source>
        <dbReference type="PROSITE" id="PS50238"/>
    </source>
</evidence>
<protein>
    <submittedName>
        <fullName evidence="6">Uncharacterized protein</fullName>
    </submittedName>
</protein>
<dbReference type="SUPFAM" id="SSF55961">
    <property type="entry name" value="Bet v1-like"/>
    <property type="match status" value="1"/>
</dbReference>
<dbReference type="InterPro" id="IPR023393">
    <property type="entry name" value="START-like_dom_sf"/>
</dbReference>
<proteinExistence type="predicted"/>
<keyword evidence="1" id="KW-0343">GTPase activation</keyword>
<evidence type="ECO:0000256" key="1">
    <source>
        <dbReference type="ARBA" id="ARBA00022468"/>
    </source>
</evidence>